<proteinExistence type="predicted"/>
<accession>I2GIQ3</accession>
<comment type="caution">
    <text evidence="1">The sequence shown here is derived from an EMBL/GenBank/DDBJ whole genome shotgun (WGS) entry which is preliminary data.</text>
</comment>
<evidence type="ECO:0000313" key="1">
    <source>
        <dbReference type="EMBL" id="CCH53778.1"/>
    </source>
</evidence>
<reference evidence="1 2" key="1">
    <citation type="journal article" date="2012" name="J. Bacteriol.">
        <title>Genome Sequence of the Filamentous Bacterium Fibrisoma limi BUZ 3T.</title>
        <authorList>
            <person name="Filippini M."/>
            <person name="Qi W."/>
            <person name="Jaenicke S."/>
            <person name="Goesmann A."/>
            <person name="Smits T.H."/>
            <person name="Bagheri H.C."/>
        </authorList>
    </citation>
    <scope>NUCLEOTIDE SEQUENCE [LARGE SCALE GENOMIC DNA]</scope>
    <source>
        <strain evidence="2">BUZ 3T</strain>
    </source>
</reference>
<dbReference type="AlphaFoldDB" id="I2GIQ3"/>
<protein>
    <submittedName>
        <fullName evidence="1">Uncharacterized protein</fullName>
    </submittedName>
</protein>
<organism evidence="1 2">
    <name type="scientific">Fibrisoma limi BUZ 3</name>
    <dbReference type="NCBI Taxonomy" id="1185876"/>
    <lineage>
        <taxon>Bacteria</taxon>
        <taxon>Pseudomonadati</taxon>
        <taxon>Bacteroidota</taxon>
        <taxon>Cytophagia</taxon>
        <taxon>Cytophagales</taxon>
        <taxon>Spirosomataceae</taxon>
        <taxon>Fibrisoma</taxon>
    </lineage>
</organism>
<sequence length="46" mass="5238">MIAQRLIEQGMRVPNILFCLSKTTNRPVGSATRFMLEIRTQKSSTL</sequence>
<name>I2GIQ3_9BACT</name>
<evidence type="ECO:0000313" key="2">
    <source>
        <dbReference type="Proteomes" id="UP000009309"/>
    </source>
</evidence>
<keyword evidence="2" id="KW-1185">Reference proteome</keyword>
<dbReference type="EMBL" id="CAIT01000006">
    <property type="protein sequence ID" value="CCH53778.1"/>
    <property type="molecule type" value="Genomic_DNA"/>
</dbReference>
<dbReference type="Proteomes" id="UP000009309">
    <property type="component" value="Unassembled WGS sequence"/>
</dbReference>
<gene>
    <name evidence="1" type="ORF">BN8_02900</name>
</gene>